<feature type="region of interest" description="Disordered" evidence="1">
    <location>
        <begin position="381"/>
        <end position="480"/>
    </location>
</feature>
<evidence type="ECO:0000313" key="4">
    <source>
        <dbReference type="Proteomes" id="UP000318336"/>
    </source>
</evidence>
<organism evidence="3 4">
    <name type="scientific">Barrientosiimonas humi</name>
    <dbReference type="NCBI Taxonomy" id="999931"/>
    <lineage>
        <taxon>Bacteria</taxon>
        <taxon>Bacillati</taxon>
        <taxon>Actinomycetota</taxon>
        <taxon>Actinomycetes</taxon>
        <taxon>Micrococcales</taxon>
        <taxon>Dermacoccaceae</taxon>
        <taxon>Barrientosiimonas</taxon>
    </lineage>
</organism>
<feature type="region of interest" description="Disordered" evidence="1">
    <location>
        <begin position="639"/>
        <end position="680"/>
    </location>
</feature>
<reference evidence="3 4" key="1">
    <citation type="submission" date="2019-06" db="EMBL/GenBank/DDBJ databases">
        <title>Sequencing the genomes of 1000 actinobacteria strains.</title>
        <authorList>
            <person name="Klenk H.-P."/>
        </authorList>
    </citation>
    <scope>NUCLEOTIDE SEQUENCE [LARGE SCALE GENOMIC DNA]</scope>
    <source>
        <strain evidence="3 4">DSM 24617</strain>
    </source>
</reference>
<evidence type="ECO:0000313" key="3">
    <source>
        <dbReference type="EMBL" id="TQL33897.1"/>
    </source>
</evidence>
<accession>A0A542XDJ3</accession>
<comment type="caution">
    <text evidence="3">The sequence shown here is derived from an EMBL/GenBank/DDBJ whole genome shotgun (WGS) entry which is preliminary data.</text>
</comment>
<feature type="compositionally biased region" description="Low complexity" evidence="1">
    <location>
        <begin position="461"/>
        <end position="471"/>
    </location>
</feature>
<feature type="region of interest" description="Disordered" evidence="1">
    <location>
        <begin position="325"/>
        <end position="345"/>
    </location>
</feature>
<sequence length="842" mass="89056">MVDLDAAEHTTGELLAVASAALQAAYTRVSGGIAPEADRSGEGELDPATVLAQVGALHELINTASAVQTHRLAEHAATETHTVYDPESGRSTYTLRKGPTGRVRDTAAADLQGLLALGPVTARRVLAQAVEAVAFFPQLVDAMATGALSRAQVEAVGDALVDVEPAHRRSTAQGVEHQLLLRGIEDLPPSRLGKVAKAAVYAARPEAEPVARERATRDRLGVWFSPGPLPGLSVMNATLRTHDAVTMQQALEALAWRYHTTARKTHHEQQQQDAQQRDARQEQRTGECGCCPRTTHRQPCCASGGFGAVHDADCDPARRAATQAADAAEDVPVGAQGGENPLPKLGECRTDALRDLLMAQASIETTATLLVPIIPFPATPAAEPKPPATRAPAPVAEPQPETQDPSVQKTTAPPETVTPRPATDPSRPPKPVANPTDPPPTWRFGPDAAQAGPPRTGSDRAPATPGSAGVPGVPPGPRELVSRDRVEELLADLPDKVPDRVPTAWMHRVADQLRRAERTRSVVEESLIRLLDHHDIPTDRPDSDPPSSNHAQNLHGLDLDGLDKQAPGPRPSHGPDTRPAPSDAPPKGTAPRDARPSRGPDTRLAPSGAPPAVTGPRGRLTIAHMPGMVLLDLTTTRSPAAATPDRMARTPGDPGAPAPAAAEPGAPAPDEHDESLPPIRDVLHRPGSIDHVQIPGLGVIPADVITAILRAGSLTLRRALLDTTTGALLTGPSPARTPYKPSHALAEAIRLRDGTCRFPGCTRPAEHADIDHVNPYDPDNPDAQTTGSNLQCLCRTHHRAKQSGAWTVTMTPDGICTWTAITGEQRFTYPQHADLLDAPPPF</sequence>
<dbReference type="SMART" id="SM00507">
    <property type="entry name" value="HNHc"/>
    <property type="match status" value="1"/>
</dbReference>
<feature type="compositionally biased region" description="Pro residues" evidence="1">
    <location>
        <begin position="426"/>
        <end position="441"/>
    </location>
</feature>
<dbReference type="Gene3D" id="1.10.30.50">
    <property type="match status" value="1"/>
</dbReference>
<dbReference type="InterPro" id="IPR003615">
    <property type="entry name" value="HNH_nuc"/>
</dbReference>
<evidence type="ECO:0000259" key="2">
    <source>
        <dbReference type="SMART" id="SM00507"/>
    </source>
</evidence>
<feature type="compositionally biased region" description="Low complexity" evidence="1">
    <location>
        <begin position="651"/>
        <end position="665"/>
    </location>
</feature>
<evidence type="ECO:0000256" key="1">
    <source>
        <dbReference type="SAM" id="MobiDB-lite"/>
    </source>
</evidence>
<protein>
    <recommendedName>
        <fullName evidence="2">HNH nuclease domain-containing protein</fullName>
    </recommendedName>
</protein>
<feature type="compositionally biased region" description="Polar residues" evidence="1">
    <location>
        <begin position="400"/>
        <end position="413"/>
    </location>
</feature>
<keyword evidence="4" id="KW-1185">Reference proteome</keyword>
<proteinExistence type="predicted"/>
<feature type="compositionally biased region" description="Basic and acidic residues" evidence="1">
    <location>
        <begin position="533"/>
        <end position="543"/>
    </location>
</feature>
<gene>
    <name evidence="3" type="ORF">FB554_2053</name>
</gene>
<dbReference type="OrthoDB" id="3541361at2"/>
<feature type="domain" description="HNH nuclease" evidence="2">
    <location>
        <begin position="744"/>
        <end position="799"/>
    </location>
</feature>
<dbReference type="RefSeq" id="WP_142005863.1">
    <property type="nucleotide sequence ID" value="NZ_CAJTBP010000001.1"/>
</dbReference>
<dbReference type="CDD" id="cd00085">
    <property type="entry name" value="HNHc"/>
    <property type="match status" value="1"/>
</dbReference>
<feature type="compositionally biased region" description="Basic and acidic residues" evidence="1">
    <location>
        <begin position="590"/>
        <end position="601"/>
    </location>
</feature>
<dbReference type="Proteomes" id="UP000318336">
    <property type="component" value="Unassembled WGS sequence"/>
</dbReference>
<dbReference type="AlphaFoldDB" id="A0A542XDJ3"/>
<name>A0A542XDJ3_9MICO</name>
<feature type="region of interest" description="Disordered" evidence="1">
    <location>
        <begin position="533"/>
        <end position="619"/>
    </location>
</feature>
<dbReference type="EMBL" id="VFOK01000001">
    <property type="protein sequence ID" value="TQL33897.1"/>
    <property type="molecule type" value="Genomic_DNA"/>
</dbReference>